<proteinExistence type="predicted"/>
<protein>
    <submittedName>
        <fullName evidence="1">Uncharacterized protein</fullName>
    </submittedName>
</protein>
<dbReference type="RefSeq" id="WP_208228304.1">
    <property type="nucleotide sequence ID" value="NZ_CP050854.1"/>
</dbReference>
<dbReference type="EMBL" id="CP050854">
    <property type="protein sequence ID" value="QTF09811.1"/>
    <property type="molecule type" value="Genomic_DNA"/>
</dbReference>
<name>A0ABX7UYA6_9GAMM</name>
<gene>
    <name evidence="1" type="ORF">HC231_19195</name>
</gene>
<sequence>MDTALLSPLGKRGKVQFEQVISALQGEMAAIAAQFSIDPRLRLEYSRLIKAMSDELRERANRGILTWEQAAKEAMDTRNMTMEMIRAKSTPVGRALAQKMKLTGKGLVVFAVAVAAYEVMNADDKLNETGRQLSIGGAGIAGGWAGGAVAGLICGPAAPACVVLGAFVGGALAAWQMGNVWR</sequence>
<organism evidence="1 2">
    <name type="scientific">Brenneria izadpanahii</name>
    <dbReference type="NCBI Taxonomy" id="2722756"/>
    <lineage>
        <taxon>Bacteria</taxon>
        <taxon>Pseudomonadati</taxon>
        <taxon>Pseudomonadota</taxon>
        <taxon>Gammaproteobacteria</taxon>
        <taxon>Enterobacterales</taxon>
        <taxon>Pectobacteriaceae</taxon>
        <taxon>Brenneria</taxon>
    </lineage>
</organism>
<evidence type="ECO:0000313" key="2">
    <source>
        <dbReference type="Proteomes" id="UP000671960"/>
    </source>
</evidence>
<reference evidence="1 2" key="1">
    <citation type="submission" date="2020-03" db="EMBL/GenBank/DDBJ databases">
        <authorList>
            <person name="Bakhshi Ganjeh M."/>
        </authorList>
    </citation>
    <scope>NUCLEOTIDE SEQUENCE [LARGE SCALE GENOMIC DNA]</scope>
    <source>
        <strain evidence="2">Iran 50</strain>
    </source>
</reference>
<accession>A0ABX7UYA6</accession>
<keyword evidence="2" id="KW-1185">Reference proteome</keyword>
<dbReference type="Proteomes" id="UP000671960">
    <property type="component" value="Chromosome"/>
</dbReference>
<evidence type="ECO:0000313" key="1">
    <source>
        <dbReference type="EMBL" id="QTF09811.1"/>
    </source>
</evidence>